<dbReference type="Pfam" id="PF01381">
    <property type="entry name" value="HTH_3"/>
    <property type="match status" value="1"/>
</dbReference>
<name>A0ABS5PU60_9FIRM</name>
<keyword evidence="1" id="KW-0238">DNA-binding</keyword>
<evidence type="ECO:0000313" key="4">
    <source>
        <dbReference type="Proteomes" id="UP000746471"/>
    </source>
</evidence>
<evidence type="ECO:0000259" key="2">
    <source>
        <dbReference type="PROSITE" id="PS50943"/>
    </source>
</evidence>
<dbReference type="CDD" id="cd00093">
    <property type="entry name" value="HTH_XRE"/>
    <property type="match status" value="1"/>
</dbReference>
<feature type="domain" description="HTH cro/C1-type" evidence="2">
    <location>
        <begin position="7"/>
        <end position="61"/>
    </location>
</feature>
<dbReference type="PANTHER" id="PTHR46558">
    <property type="entry name" value="TRACRIPTIONAL REGULATORY PROTEIN-RELATED-RELATED"/>
    <property type="match status" value="1"/>
</dbReference>
<dbReference type="PROSITE" id="PS50943">
    <property type="entry name" value="HTH_CROC1"/>
    <property type="match status" value="1"/>
</dbReference>
<reference evidence="3 4" key="1">
    <citation type="submission" date="2021-05" db="EMBL/GenBank/DDBJ databases">
        <title>Fusibacter ferrireducens sp. nov., an anaerobic, sulfur- and Fe-reducing bacterium isolated from the mangrove sediment.</title>
        <authorList>
            <person name="Qiu D."/>
        </authorList>
    </citation>
    <scope>NUCLEOTIDE SEQUENCE [LARGE SCALE GENOMIC DNA]</scope>
    <source>
        <strain evidence="3 4">DSM 12116</strain>
    </source>
</reference>
<sequence length="136" mass="15854">MTLGSKIKLLRNERNMTQPDLATALGVTVRTIAYYENDERQPKKELIIKLCKIFDVSTDYLLSESESFLLDATEKYGYRGKKKAESFINETAMLFAGGELSDEDQDKVFKAITEIYWRSKEKNKKYTPKKYRDTEE</sequence>
<accession>A0ABS5PU60</accession>
<dbReference type="EMBL" id="JAHBCL010000041">
    <property type="protein sequence ID" value="MBS7528462.1"/>
    <property type="molecule type" value="Genomic_DNA"/>
</dbReference>
<dbReference type="PANTHER" id="PTHR46558:SF13">
    <property type="entry name" value="HTH-TYPE TRANSCRIPTIONAL REGULATOR IMMR"/>
    <property type="match status" value="1"/>
</dbReference>
<gene>
    <name evidence="3" type="ORF">KHM83_17380</name>
</gene>
<dbReference type="Gene3D" id="1.10.260.40">
    <property type="entry name" value="lambda repressor-like DNA-binding domains"/>
    <property type="match status" value="1"/>
</dbReference>
<protein>
    <submittedName>
        <fullName evidence="3">Helix-turn-helix transcriptional regulator</fullName>
    </submittedName>
</protein>
<keyword evidence="4" id="KW-1185">Reference proteome</keyword>
<proteinExistence type="predicted"/>
<evidence type="ECO:0000256" key="1">
    <source>
        <dbReference type="ARBA" id="ARBA00023125"/>
    </source>
</evidence>
<dbReference type="SMART" id="SM00530">
    <property type="entry name" value="HTH_XRE"/>
    <property type="match status" value="1"/>
</dbReference>
<dbReference type="SUPFAM" id="SSF47413">
    <property type="entry name" value="lambda repressor-like DNA-binding domains"/>
    <property type="match status" value="1"/>
</dbReference>
<dbReference type="RefSeq" id="WP_213238319.1">
    <property type="nucleotide sequence ID" value="NZ_JAHBCL010000041.1"/>
</dbReference>
<organism evidence="3 4">
    <name type="scientific">Fusibacter paucivorans</name>
    <dbReference type="NCBI Taxonomy" id="76009"/>
    <lineage>
        <taxon>Bacteria</taxon>
        <taxon>Bacillati</taxon>
        <taxon>Bacillota</taxon>
        <taxon>Clostridia</taxon>
        <taxon>Eubacteriales</taxon>
        <taxon>Eubacteriales Family XII. Incertae Sedis</taxon>
        <taxon>Fusibacter</taxon>
    </lineage>
</organism>
<evidence type="ECO:0000313" key="3">
    <source>
        <dbReference type="EMBL" id="MBS7528462.1"/>
    </source>
</evidence>
<dbReference type="InterPro" id="IPR010982">
    <property type="entry name" value="Lambda_DNA-bd_dom_sf"/>
</dbReference>
<comment type="caution">
    <text evidence="3">The sequence shown here is derived from an EMBL/GenBank/DDBJ whole genome shotgun (WGS) entry which is preliminary data.</text>
</comment>
<dbReference type="Proteomes" id="UP000746471">
    <property type="component" value="Unassembled WGS sequence"/>
</dbReference>
<dbReference type="InterPro" id="IPR001387">
    <property type="entry name" value="Cro/C1-type_HTH"/>
</dbReference>